<dbReference type="EMBL" id="JAPUFD010000007">
    <property type="protein sequence ID" value="MDI1488114.1"/>
    <property type="molecule type" value="Genomic_DNA"/>
</dbReference>
<accession>A0AA43TUB9</accession>
<evidence type="ECO:0000313" key="4">
    <source>
        <dbReference type="EMBL" id="MDI1488114.1"/>
    </source>
</evidence>
<dbReference type="SUPFAM" id="SSF103473">
    <property type="entry name" value="MFS general substrate transporter"/>
    <property type="match status" value="1"/>
</dbReference>
<feature type="transmembrane region" description="Helical" evidence="3">
    <location>
        <begin position="145"/>
        <end position="163"/>
    </location>
</feature>
<dbReference type="InterPro" id="IPR050327">
    <property type="entry name" value="Proton-linked_MCT"/>
</dbReference>
<dbReference type="InterPro" id="IPR011701">
    <property type="entry name" value="MFS"/>
</dbReference>
<dbReference type="InterPro" id="IPR036259">
    <property type="entry name" value="MFS_trans_sf"/>
</dbReference>
<reference evidence="4" key="1">
    <citation type="journal article" date="2023" name="Genome Biol. Evol.">
        <title>First Whole Genome Sequence and Flow Cytometry Genome Size Data for the Lichen-Forming Fungus Ramalina farinacea (Ascomycota).</title>
        <authorList>
            <person name="Llewellyn T."/>
            <person name="Mian S."/>
            <person name="Hill R."/>
            <person name="Leitch I.J."/>
            <person name="Gaya E."/>
        </authorList>
    </citation>
    <scope>NUCLEOTIDE SEQUENCE</scope>
    <source>
        <strain evidence="4">LIQ254RAFAR</strain>
    </source>
</reference>
<dbReference type="GO" id="GO:0016020">
    <property type="term" value="C:membrane"/>
    <property type="evidence" value="ECO:0007669"/>
    <property type="project" value="UniProtKB-SubCell"/>
</dbReference>
<dbReference type="GO" id="GO:0022857">
    <property type="term" value="F:transmembrane transporter activity"/>
    <property type="evidence" value="ECO:0007669"/>
    <property type="project" value="InterPro"/>
</dbReference>
<evidence type="ECO:0000256" key="2">
    <source>
        <dbReference type="ARBA" id="ARBA00006727"/>
    </source>
</evidence>
<evidence type="ECO:0000256" key="3">
    <source>
        <dbReference type="SAM" id="Phobius"/>
    </source>
</evidence>
<keyword evidence="3" id="KW-1133">Transmembrane helix</keyword>
<feature type="transmembrane region" description="Helical" evidence="3">
    <location>
        <begin position="231"/>
        <end position="251"/>
    </location>
</feature>
<feature type="transmembrane region" description="Helical" evidence="3">
    <location>
        <begin position="175"/>
        <end position="193"/>
    </location>
</feature>
<protein>
    <submittedName>
        <fullName evidence="4">Uncharacterized protein</fullName>
    </submittedName>
</protein>
<feature type="transmembrane region" description="Helical" evidence="3">
    <location>
        <begin position="432"/>
        <end position="450"/>
    </location>
</feature>
<comment type="caution">
    <text evidence="4">The sequence shown here is derived from an EMBL/GenBank/DDBJ whole genome shotgun (WGS) entry which is preliminary data.</text>
</comment>
<dbReference type="AlphaFoldDB" id="A0AA43TUB9"/>
<dbReference type="Proteomes" id="UP001161017">
    <property type="component" value="Unassembled WGS sequence"/>
</dbReference>
<feature type="transmembrane region" description="Helical" evidence="3">
    <location>
        <begin position="102"/>
        <end position="125"/>
    </location>
</feature>
<keyword evidence="3" id="KW-0472">Membrane</keyword>
<dbReference type="PANTHER" id="PTHR11360">
    <property type="entry name" value="MONOCARBOXYLATE TRANSPORTER"/>
    <property type="match status" value="1"/>
</dbReference>
<dbReference type="Gene3D" id="1.20.1250.20">
    <property type="entry name" value="MFS general substrate transporter like domains"/>
    <property type="match status" value="2"/>
</dbReference>
<sequence>MDIKVMDIKVMDIKVMDIKVMDIKVMDIKVMDIKVMDIKVMDIKVMDIKVMDIKVMDIKVMDIKVMDIKVMDIKELDILANDGRSSGTQAIDREYVPPDSGYGWVCVVCVFMVNAHTWGLNFAYGVFLDYFLAEGLYPNASPFDYALIGGLSVSMALIITPLINTSTRKLGTRPTLSIGLALFTASLIGASFATEVWHLYLSQGVCIGWGTGFLYVGSANIIPQWFSRRRSLANGICASGAGFGGLIYSLATSALLQRAGPPLTFRVLAACQFVANLVSIILISDRNQTQRPNQSAFNYRLLKRGEVWLVLGWGCMSELGYTVLLFSLPNYARSIGLNAKQGSVVAALLNLSTFFGRILLGHSSDVLGRINITSITTGFCGTICLVIWIFAKSFAVLCFFAVLAGMVCGAFWATVAPVAADVTGLSELPSTLSIVLVLMVIPATSVQNLVRTASQLLWTKQSSSEEAVYLGKGLIRKSGA</sequence>
<feature type="transmembrane region" description="Helical" evidence="3">
    <location>
        <begin position="263"/>
        <end position="284"/>
    </location>
</feature>
<feature type="transmembrane region" description="Helical" evidence="3">
    <location>
        <begin position="370"/>
        <end position="390"/>
    </location>
</feature>
<feature type="transmembrane region" description="Helical" evidence="3">
    <location>
        <begin position="199"/>
        <end position="219"/>
    </location>
</feature>
<organism evidence="4 5">
    <name type="scientific">Ramalina farinacea</name>
    <dbReference type="NCBI Taxonomy" id="258253"/>
    <lineage>
        <taxon>Eukaryota</taxon>
        <taxon>Fungi</taxon>
        <taxon>Dikarya</taxon>
        <taxon>Ascomycota</taxon>
        <taxon>Pezizomycotina</taxon>
        <taxon>Lecanoromycetes</taxon>
        <taxon>OSLEUM clade</taxon>
        <taxon>Lecanoromycetidae</taxon>
        <taxon>Lecanorales</taxon>
        <taxon>Lecanorineae</taxon>
        <taxon>Ramalinaceae</taxon>
        <taxon>Ramalina</taxon>
    </lineage>
</organism>
<dbReference type="Pfam" id="PF07690">
    <property type="entry name" value="MFS_1"/>
    <property type="match status" value="1"/>
</dbReference>
<comment type="subcellular location">
    <subcellularLocation>
        <location evidence="1">Membrane</location>
        <topology evidence="1">Multi-pass membrane protein</topology>
    </subcellularLocation>
</comment>
<name>A0AA43TUB9_9LECA</name>
<evidence type="ECO:0000313" key="5">
    <source>
        <dbReference type="Proteomes" id="UP001161017"/>
    </source>
</evidence>
<feature type="transmembrane region" description="Helical" evidence="3">
    <location>
        <begin position="397"/>
        <end position="420"/>
    </location>
</feature>
<gene>
    <name evidence="4" type="ORF">OHK93_007388</name>
</gene>
<evidence type="ECO:0000256" key="1">
    <source>
        <dbReference type="ARBA" id="ARBA00004141"/>
    </source>
</evidence>
<feature type="transmembrane region" description="Helical" evidence="3">
    <location>
        <begin position="305"/>
        <end position="328"/>
    </location>
</feature>
<proteinExistence type="inferred from homology"/>
<keyword evidence="3" id="KW-0812">Transmembrane</keyword>
<dbReference type="PANTHER" id="PTHR11360:SF315">
    <property type="entry name" value="TRANSPORTER MCH2-RELATED"/>
    <property type="match status" value="1"/>
</dbReference>
<keyword evidence="5" id="KW-1185">Reference proteome</keyword>
<comment type="similarity">
    <text evidence="2">Belongs to the major facilitator superfamily. Monocarboxylate porter (TC 2.A.1.13) family.</text>
</comment>